<dbReference type="STRING" id="493.BWD07_02525"/>
<gene>
    <name evidence="1" type="ORF">NCTC10296_01779</name>
</gene>
<proteinExistence type="predicted"/>
<dbReference type="KEGG" id="nci:NCTC10296_01779"/>
<protein>
    <submittedName>
        <fullName evidence="1">Uncharacterized protein</fullName>
    </submittedName>
</protein>
<dbReference type="EMBL" id="LR134313">
    <property type="protein sequence ID" value="VEF02411.1"/>
    <property type="molecule type" value="Genomic_DNA"/>
</dbReference>
<dbReference type="AlphaFoldDB" id="A0A448D9J1"/>
<dbReference type="Proteomes" id="UP000279284">
    <property type="component" value="Chromosome"/>
</dbReference>
<organism evidence="1 2">
    <name type="scientific">Neisseria canis</name>
    <dbReference type="NCBI Taxonomy" id="493"/>
    <lineage>
        <taxon>Bacteria</taxon>
        <taxon>Pseudomonadati</taxon>
        <taxon>Pseudomonadota</taxon>
        <taxon>Betaproteobacteria</taxon>
        <taxon>Neisseriales</taxon>
        <taxon>Neisseriaceae</taxon>
        <taxon>Neisseria</taxon>
    </lineage>
</organism>
<evidence type="ECO:0000313" key="1">
    <source>
        <dbReference type="EMBL" id="VEF02411.1"/>
    </source>
</evidence>
<reference evidence="1 2" key="1">
    <citation type="submission" date="2018-12" db="EMBL/GenBank/DDBJ databases">
        <authorList>
            <consortium name="Pathogen Informatics"/>
        </authorList>
    </citation>
    <scope>NUCLEOTIDE SEQUENCE [LARGE SCALE GENOMIC DNA]</scope>
    <source>
        <strain evidence="1 2">NCTC10296</strain>
    </source>
</reference>
<name>A0A448D9J1_9NEIS</name>
<keyword evidence="2" id="KW-1185">Reference proteome</keyword>
<sequence length="177" mass="19852">MIYTDEKTLKIHISKEPNQGLFGCDLVNLGGELVLGLTPEFATKEAALFYALTDKAAGLCNPEENTDHSVFDGFSSMIFGDYSSAAFIRETILSLTFGYRCSGVYLHCVASLDKQHWYLFNLILAHYRIKGESEALRRMAEQILERYPRYREFPMSINGQGGGKTVLSIDPTAYLQS</sequence>
<evidence type="ECO:0000313" key="2">
    <source>
        <dbReference type="Proteomes" id="UP000279284"/>
    </source>
</evidence>
<accession>A0A448D9J1</accession>